<comment type="caution">
    <text evidence="1">The sequence shown here is derived from an EMBL/GenBank/DDBJ whole genome shotgun (WGS) entry which is preliminary data.</text>
</comment>
<proteinExistence type="predicted"/>
<protein>
    <submittedName>
        <fullName evidence="1">Uncharacterized protein</fullName>
    </submittedName>
</protein>
<evidence type="ECO:0000313" key="1">
    <source>
        <dbReference type="EMBL" id="GIY94445.1"/>
    </source>
</evidence>
<gene>
    <name evidence="1" type="ORF">CEXT_424581</name>
</gene>
<accession>A0AAV4XJP4</accession>
<evidence type="ECO:0000313" key="2">
    <source>
        <dbReference type="Proteomes" id="UP001054945"/>
    </source>
</evidence>
<sequence>MSYGARICFTEIYPNDQSFGDPPRATAADEPLRMAIRHCEHETARFLLSMVRTAMPCIILGKKSIRRNFGEPTGLSIHGIAIIVRS</sequence>
<dbReference type="Proteomes" id="UP001054945">
    <property type="component" value="Unassembled WGS sequence"/>
</dbReference>
<name>A0AAV4XJP4_CAEEX</name>
<reference evidence="1 2" key="1">
    <citation type="submission" date="2021-06" db="EMBL/GenBank/DDBJ databases">
        <title>Caerostris extrusa draft genome.</title>
        <authorList>
            <person name="Kono N."/>
            <person name="Arakawa K."/>
        </authorList>
    </citation>
    <scope>NUCLEOTIDE SEQUENCE [LARGE SCALE GENOMIC DNA]</scope>
</reference>
<dbReference type="AlphaFoldDB" id="A0AAV4XJP4"/>
<organism evidence="1 2">
    <name type="scientific">Caerostris extrusa</name>
    <name type="common">Bark spider</name>
    <name type="synonym">Caerostris bankana</name>
    <dbReference type="NCBI Taxonomy" id="172846"/>
    <lineage>
        <taxon>Eukaryota</taxon>
        <taxon>Metazoa</taxon>
        <taxon>Ecdysozoa</taxon>
        <taxon>Arthropoda</taxon>
        <taxon>Chelicerata</taxon>
        <taxon>Arachnida</taxon>
        <taxon>Araneae</taxon>
        <taxon>Araneomorphae</taxon>
        <taxon>Entelegynae</taxon>
        <taxon>Araneoidea</taxon>
        <taxon>Araneidae</taxon>
        <taxon>Caerostris</taxon>
    </lineage>
</organism>
<keyword evidence="2" id="KW-1185">Reference proteome</keyword>
<dbReference type="EMBL" id="BPLR01000391">
    <property type="protein sequence ID" value="GIY94445.1"/>
    <property type="molecule type" value="Genomic_DNA"/>
</dbReference>